<dbReference type="GeneID" id="116409696"/>
<dbReference type="OMA" id="CHCPFRA"/>
<dbReference type="AlphaFoldDB" id="A0A6I8S1X0"/>
<evidence type="ECO:0000313" key="6">
    <source>
        <dbReference type="RefSeq" id="XP_031754569.1"/>
    </source>
</evidence>
<reference evidence="4" key="2">
    <citation type="submission" date="2020-05" db="UniProtKB">
        <authorList>
            <consortium name="Ensembl"/>
        </authorList>
    </citation>
    <scope>IDENTIFICATION</scope>
</reference>
<keyword evidence="1 2" id="KW-0732">Signal</keyword>
<dbReference type="PANTHER" id="PTHR17357:SF0">
    <property type="entry name" value="GANGLIOSIDE GM2 ACTIVATOR"/>
    <property type="match status" value="1"/>
</dbReference>
<evidence type="ECO:0000313" key="7">
    <source>
        <dbReference type="Xenbase" id="XB-GENE-29095647"/>
    </source>
</evidence>
<keyword evidence="5" id="KW-1185">Reference proteome</keyword>
<dbReference type="InterPro" id="IPR003172">
    <property type="entry name" value="ML_dom"/>
</dbReference>
<dbReference type="AGR" id="Xenbase:XB-GENE-29095647"/>
<gene>
    <name evidence="4 6 7" type="primary">LOC116409696</name>
</gene>
<dbReference type="InterPro" id="IPR028996">
    <property type="entry name" value="GM2-AP"/>
</dbReference>
<name>A0A6I8S1X0_XENTR</name>
<dbReference type="Ensembl" id="ENSXETT00000085907">
    <property type="protein sequence ID" value="ENSXETP00000087355"/>
    <property type="gene ID" value="ENSXETG00000040181"/>
</dbReference>
<dbReference type="GO" id="GO:0006689">
    <property type="term" value="P:ganglioside catabolic process"/>
    <property type="evidence" value="ECO:0000318"/>
    <property type="project" value="GO_Central"/>
</dbReference>
<dbReference type="GO" id="GO:0008047">
    <property type="term" value="F:enzyme activator activity"/>
    <property type="evidence" value="ECO:0007669"/>
    <property type="project" value="InterPro"/>
</dbReference>
<feature type="domain" description="MD-2-related lipid-recognition" evidence="3">
    <location>
        <begin position="36"/>
        <end position="190"/>
    </location>
</feature>
<dbReference type="GO" id="GO:0009898">
    <property type="term" value="C:cytoplasmic side of plasma membrane"/>
    <property type="evidence" value="ECO:0000318"/>
    <property type="project" value="GO_Central"/>
</dbReference>
<evidence type="ECO:0000259" key="3">
    <source>
        <dbReference type="Pfam" id="PF02221"/>
    </source>
</evidence>
<dbReference type="GeneTree" id="ENSGT00390000003288"/>
<accession>A0A6I8S1X0</accession>
<feature type="signal peptide" evidence="2">
    <location>
        <begin position="1"/>
        <end position="22"/>
    </location>
</feature>
<evidence type="ECO:0000313" key="4">
    <source>
        <dbReference type="Ensembl" id="ENSXETP00000087355"/>
    </source>
</evidence>
<feature type="chain" id="PRO_5044634219" evidence="2">
    <location>
        <begin position="23"/>
        <end position="192"/>
    </location>
</feature>
<dbReference type="Proteomes" id="UP000008143">
    <property type="component" value="Chromosome 3"/>
</dbReference>
<dbReference type="OrthoDB" id="6409159at2759"/>
<reference evidence="4" key="1">
    <citation type="journal article" date="2010" name="Science">
        <title>The genome of the Western clawed frog Xenopus tropicalis.</title>
        <authorList>
            <person name="Hellsten U."/>
            <person name="Harland R.M."/>
            <person name="Gilchrist M.J."/>
            <person name="Hendrix D."/>
            <person name="Jurka J."/>
            <person name="Kapitonov V."/>
            <person name="Ovcharenko I."/>
            <person name="Putnam N.H."/>
            <person name="Shu S."/>
            <person name="Taher L."/>
            <person name="Blitz I.L."/>
            <person name="Blumberg B."/>
            <person name="Dichmann D.S."/>
            <person name="Dubchak I."/>
            <person name="Amaya E."/>
            <person name="Detter J.C."/>
            <person name="Fletcher R."/>
            <person name="Gerhard D.S."/>
            <person name="Goodstein D."/>
            <person name="Graves T."/>
            <person name="Grigoriev I.V."/>
            <person name="Grimwood J."/>
            <person name="Kawashima T."/>
            <person name="Lindquist E."/>
            <person name="Lucas S.M."/>
            <person name="Mead P.E."/>
            <person name="Mitros T."/>
            <person name="Ogino H."/>
            <person name="Ohta Y."/>
            <person name="Poliakov A.V."/>
            <person name="Pollet N."/>
            <person name="Robert J."/>
            <person name="Salamov A."/>
            <person name="Sater A.K."/>
            <person name="Schmutz J."/>
            <person name="Terry A."/>
            <person name="Vize P.D."/>
            <person name="Warren W.C."/>
            <person name="Wells D."/>
            <person name="Wills A."/>
            <person name="Wilson R.K."/>
            <person name="Zimmerman L.B."/>
            <person name="Zorn A.M."/>
            <person name="Grainger R."/>
            <person name="Grammer T."/>
            <person name="Khokha M.K."/>
            <person name="Richardson P.M."/>
            <person name="Rokhsar D.S."/>
        </authorList>
    </citation>
    <scope>NUCLEOTIDE SEQUENCE [LARGE SCALE GENOMIC DNA]</scope>
    <source>
        <strain evidence="4">Nigerian</strain>
    </source>
</reference>
<dbReference type="PANTHER" id="PTHR17357">
    <property type="entry name" value="GM2 GANGLIOSIDE ACTIVATOR PROTEIN"/>
    <property type="match status" value="1"/>
</dbReference>
<dbReference type="Gene3D" id="2.70.220.10">
    <property type="entry name" value="Ganglioside GM2 activator"/>
    <property type="match status" value="1"/>
</dbReference>
<protein>
    <submittedName>
        <fullName evidence="4 6">Ganglioside GM2 activator-like</fullName>
    </submittedName>
</protein>
<reference evidence="6" key="3">
    <citation type="submission" date="2025-04" db="UniProtKB">
        <authorList>
            <consortium name="RefSeq"/>
        </authorList>
    </citation>
    <scope>IDENTIFICATION</scope>
    <source>
        <strain evidence="6">Nigerian</strain>
        <tissue evidence="6">Liver and blood</tissue>
    </source>
</reference>
<dbReference type="RefSeq" id="XP_031754569.1">
    <property type="nucleotide sequence ID" value="XM_031898709.1"/>
</dbReference>
<organism evidence="4">
    <name type="scientific">Xenopus tropicalis</name>
    <name type="common">Western clawed frog</name>
    <name type="synonym">Silurana tropicalis</name>
    <dbReference type="NCBI Taxonomy" id="8364"/>
    <lineage>
        <taxon>Eukaryota</taxon>
        <taxon>Metazoa</taxon>
        <taxon>Chordata</taxon>
        <taxon>Craniata</taxon>
        <taxon>Vertebrata</taxon>
        <taxon>Euteleostomi</taxon>
        <taxon>Amphibia</taxon>
        <taxon>Batrachia</taxon>
        <taxon>Anura</taxon>
        <taxon>Pipoidea</taxon>
        <taxon>Pipidae</taxon>
        <taxon>Xenopodinae</taxon>
        <taxon>Xenopus</taxon>
        <taxon>Silurana</taxon>
    </lineage>
</organism>
<evidence type="ECO:0000313" key="5">
    <source>
        <dbReference type="Proteomes" id="UP000008143"/>
    </source>
</evidence>
<dbReference type="Pfam" id="PF02221">
    <property type="entry name" value="E1_DerP2_DerF2"/>
    <property type="match status" value="1"/>
</dbReference>
<dbReference type="InterPro" id="IPR036846">
    <property type="entry name" value="GM2-AP_sf"/>
</dbReference>
<dbReference type="GO" id="GO:0006869">
    <property type="term" value="P:lipid transport"/>
    <property type="evidence" value="ECO:0000318"/>
    <property type="project" value="GO_Central"/>
</dbReference>
<dbReference type="Xenbase" id="XB-GENE-29095647">
    <property type="gene designation" value="LOC116409696"/>
</dbReference>
<proteinExistence type="predicted"/>
<dbReference type="SUPFAM" id="SSF63707">
    <property type="entry name" value="Ganglioside M2 (gm2) activator"/>
    <property type="match status" value="1"/>
</dbReference>
<sequence>MAWCCFSLLAMSVFLTLYTCKAFILPPMNHLTLSNFSWSNCEENLPGRVKHLIFNPNVISFPGILNFSESYETNVPLISPLKIVYNVEREILGDWINVPCFENFGSCTLDNLCNLLDLIFKPGEACPALLSTYNIPCHCPFKAGTYTFPKISIHLPNLKVPTWLVSGKYHTTEMIYSGEEKVSCTQYSYSLQ</sequence>
<evidence type="ECO:0000256" key="2">
    <source>
        <dbReference type="SAM" id="SignalP"/>
    </source>
</evidence>
<evidence type="ECO:0000256" key="1">
    <source>
        <dbReference type="ARBA" id="ARBA00022729"/>
    </source>
</evidence>
<dbReference type="KEGG" id="xtr:116409696"/>
<dbReference type="GO" id="GO:0005319">
    <property type="term" value="F:lipid transporter activity"/>
    <property type="evidence" value="ECO:0000318"/>
    <property type="project" value="GO_Central"/>
</dbReference>